<name>A0A5M6CCU1_9FLAO</name>
<dbReference type="InterPro" id="IPR021474">
    <property type="entry name" value="DUF3127"/>
</dbReference>
<dbReference type="RefSeq" id="WP_150013878.1">
    <property type="nucleotide sequence ID" value="NZ_VWSG01000010.1"/>
</dbReference>
<evidence type="ECO:0000256" key="1">
    <source>
        <dbReference type="SAM" id="MobiDB-lite"/>
    </source>
</evidence>
<dbReference type="Pfam" id="PF11325">
    <property type="entry name" value="DUF3127"/>
    <property type="match status" value="1"/>
</dbReference>
<dbReference type="EMBL" id="VWSG01000010">
    <property type="protein sequence ID" value="KAA5532946.1"/>
    <property type="molecule type" value="Genomic_DNA"/>
</dbReference>
<feature type="compositionally biased region" description="Low complexity" evidence="1">
    <location>
        <begin position="90"/>
        <end position="104"/>
    </location>
</feature>
<dbReference type="InterPro" id="IPR012340">
    <property type="entry name" value="NA-bd_OB-fold"/>
</dbReference>
<gene>
    <name evidence="2" type="ORF">F0460_12950</name>
</gene>
<evidence type="ECO:0000313" key="2">
    <source>
        <dbReference type="EMBL" id="KAA5532946.1"/>
    </source>
</evidence>
<organism evidence="2 3">
    <name type="scientific">Paenimyroides baculatum</name>
    <dbReference type="NCBI Taxonomy" id="2608000"/>
    <lineage>
        <taxon>Bacteria</taxon>
        <taxon>Pseudomonadati</taxon>
        <taxon>Bacteroidota</taxon>
        <taxon>Flavobacteriia</taxon>
        <taxon>Flavobacteriales</taxon>
        <taxon>Flavobacteriaceae</taxon>
        <taxon>Paenimyroides</taxon>
    </lineage>
</organism>
<proteinExistence type="predicted"/>
<feature type="region of interest" description="Disordered" evidence="1">
    <location>
        <begin position="82"/>
        <end position="156"/>
    </location>
</feature>
<sequence length="156" mass="17639">MEVLGRIKMVGPAQDVSPTFRKRELVVTTEEQYPQHILIEFTQDKCDLLNAFQPGEQVRVGINLRGREWVNPQGETRYFNSIQGWRIDRPQAQQPYNQPQQGYGAPQGGYGQPQQGYGQPNPFENQGGGYANNNNSGFPPAPNFNQNQEAEDDLPF</sequence>
<comment type="caution">
    <text evidence="2">The sequence shown here is derived from an EMBL/GenBank/DDBJ whole genome shotgun (WGS) entry which is preliminary data.</text>
</comment>
<feature type="compositionally biased region" description="Polar residues" evidence="1">
    <location>
        <begin position="131"/>
        <end position="148"/>
    </location>
</feature>
<dbReference type="AlphaFoldDB" id="A0A5M6CCU1"/>
<keyword evidence="3" id="KW-1185">Reference proteome</keyword>
<feature type="compositionally biased region" description="Low complexity" evidence="1">
    <location>
        <begin position="112"/>
        <end position="122"/>
    </location>
</feature>
<dbReference type="SUPFAM" id="SSF50249">
    <property type="entry name" value="Nucleic acid-binding proteins"/>
    <property type="match status" value="1"/>
</dbReference>
<dbReference type="Proteomes" id="UP000325141">
    <property type="component" value="Unassembled WGS sequence"/>
</dbReference>
<protein>
    <submittedName>
        <fullName evidence="2">DUF3127 domain-containing protein</fullName>
    </submittedName>
</protein>
<evidence type="ECO:0000313" key="3">
    <source>
        <dbReference type="Proteomes" id="UP000325141"/>
    </source>
</evidence>
<accession>A0A5M6CCU1</accession>
<reference evidence="2 3" key="1">
    <citation type="submission" date="2019-09" db="EMBL/GenBank/DDBJ databases">
        <title>Genome sequence and assembly of Flavobacterium sp.</title>
        <authorList>
            <person name="Chhetri G."/>
        </authorList>
    </citation>
    <scope>NUCLEOTIDE SEQUENCE [LARGE SCALE GENOMIC DNA]</scope>
    <source>
        <strain evidence="2 3">SNL9</strain>
    </source>
</reference>